<dbReference type="eggNOG" id="COG4733">
    <property type="taxonomic scope" value="Bacteria"/>
</dbReference>
<reference evidence="3 4" key="1">
    <citation type="journal article" date="2005" name="Nucleic Acids Res.">
        <title>Genomic blueprint of Hahella chejuensis, a marine microbe producing an algicidal agent.</title>
        <authorList>
            <person name="Jeong H."/>
            <person name="Yim J.H."/>
            <person name="Lee C."/>
            <person name="Choi S.-H."/>
            <person name="Park Y.K."/>
            <person name="Yoon S.H."/>
            <person name="Hur C.-G."/>
            <person name="Kang H.-Y."/>
            <person name="Kim D."/>
            <person name="Lee H.H."/>
            <person name="Park K.H."/>
            <person name="Park S.-H."/>
            <person name="Park H.-S."/>
            <person name="Lee H.K."/>
            <person name="Oh T.K."/>
            <person name="Kim J.F."/>
        </authorList>
    </citation>
    <scope>NUCLEOTIDE SEQUENCE [LARGE SCALE GENOMIC DNA]</scope>
    <source>
        <strain evidence="3 4">KCTC 2396</strain>
    </source>
</reference>
<dbReference type="Pfam" id="PF18914">
    <property type="entry name" value="DUF5666"/>
    <property type="match status" value="4"/>
</dbReference>
<keyword evidence="1" id="KW-0732">Signal</keyword>
<dbReference type="KEGG" id="hch:HCH_04199"/>
<dbReference type="Proteomes" id="UP000000238">
    <property type="component" value="Chromosome"/>
</dbReference>
<feature type="domain" description="DUF5666" evidence="2">
    <location>
        <begin position="407"/>
        <end position="461"/>
    </location>
</feature>
<keyword evidence="4" id="KW-1185">Reference proteome</keyword>
<feature type="domain" description="DUF5666" evidence="2">
    <location>
        <begin position="109"/>
        <end position="170"/>
    </location>
</feature>
<evidence type="ECO:0000256" key="1">
    <source>
        <dbReference type="SAM" id="SignalP"/>
    </source>
</evidence>
<accession>Q2SEL8</accession>
<dbReference type="OrthoDB" id="5622949at2"/>
<evidence type="ECO:0000313" key="3">
    <source>
        <dbReference type="EMBL" id="ABC30906.1"/>
    </source>
</evidence>
<dbReference type="HOGENOM" id="CLU_035210_0_0_6"/>
<protein>
    <recommendedName>
        <fullName evidence="2">DUF5666 domain-containing protein</fullName>
    </recommendedName>
</protein>
<feature type="domain" description="DUF5666" evidence="2">
    <location>
        <begin position="332"/>
        <end position="396"/>
    </location>
</feature>
<feature type="domain" description="DUF5666" evidence="2">
    <location>
        <begin position="261"/>
        <end position="318"/>
    </location>
</feature>
<dbReference type="InterPro" id="IPR043724">
    <property type="entry name" value="DUF5666"/>
</dbReference>
<evidence type="ECO:0000259" key="2">
    <source>
        <dbReference type="Pfam" id="PF18914"/>
    </source>
</evidence>
<feature type="chain" id="PRO_5004215641" description="DUF5666 domain-containing protein" evidence="1">
    <location>
        <begin position="21"/>
        <end position="467"/>
    </location>
</feature>
<proteinExistence type="predicted"/>
<dbReference type="STRING" id="349521.HCH_04199"/>
<evidence type="ECO:0000313" key="4">
    <source>
        <dbReference type="Proteomes" id="UP000000238"/>
    </source>
</evidence>
<dbReference type="RefSeq" id="WP_011397973.1">
    <property type="nucleotide sequence ID" value="NC_007645.1"/>
</dbReference>
<dbReference type="PROSITE" id="PS51257">
    <property type="entry name" value="PROKAR_LIPOPROTEIN"/>
    <property type="match status" value="1"/>
</dbReference>
<dbReference type="EMBL" id="CP000155">
    <property type="protein sequence ID" value="ABC30906.1"/>
    <property type="molecule type" value="Genomic_DNA"/>
</dbReference>
<name>Q2SEL8_HAHCH</name>
<sequence>MSRFLYALTALALTTSLLSACSGGASSDGGIEGTGAPVAARGEISGFGSVFVNGVEYETNTADIVIDSVSGYSESALKVGMVVLIEGALDAGETTGDAHRVSFEQTLFGPVSEVNFVDGYNAEITVLGQTALIPDSAVFENLNFSSLAIGQVVAISGLTNATGVLATRIEKMADTYSDGDQVAVSAIIRSVDTPNRTFVIGDLSVDYSMADLQGFSSGQPEVGQYVRVNGRFFEDTGVIAAKVKLKTRGDMSASGVRLEYEGVITDFASQQSFYLSGQPVNAASAKFRRGQKQDLADGVRIEAEGTIDAGGVLQAQTITFKKANDMHIEASVDSVSETAKQVVVLGVAFSINELTAFDDRSEAHQPYFGLDDIRSGDRLSVRAASGTAPLTASRIERLRADDSVTVEGPVTAISGEVLSILGVAVDISDASGSQNGLKVGAFVEIVGDLTGVQSVKAQRIKVKKNNN</sequence>
<organism evidence="3 4">
    <name type="scientific">Hahella chejuensis (strain KCTC 2396)</name>
    <dbReference type="NCBI Taxonomy" id="349521"/>
    <lineage>
        <taxon>Bacteria</taxon>
        <taxon>Pseudomonadati</taxon>
        <taxon>Pseudomonadota</taxon>
        <taxon>Gammaproteobacteria</taxon>
        <taxon>Oceanospirillales</taxon>
        <taxon>Hahellaceae</taxon>
        <taxon>Hahella</taxon>
    </lineage>
</organism>
<dbReference type="AlphaFoldDB" id="Q2SEL8"/>
<feature type="signal peptide" evidence="1">
    <location>
        <begin position="1"/>
        <end position="20"/>
    </location>
</feature>
<gene>
    <name evidence="3" type="ordered locus">HCH_04199</name>
</gene>